<comment type="caution">
    <text evidence="1">The sequence shown here is derived from an EMBL/GenBank/DDBJ whole genome shotgun (WGS) entry which is preliminary data.</text>
</comment>
<dbReference type="STRING" id="87229.A0A4Z1KCJ8"/>
<protein>
    <submittedName>
        <fullName evidence="1">Uncharacterized protein</fullName>
    </submittedName>
</protein>
<organism evidence="1 2">
    <name type="scientific">Botrytis porri</name>
    <dbReference type="NCBI Taxonomy" id="87229"/>
    <lineage>
        <taxon>Eukaryota</taxon>
        <taxon>Fungi</taxon>
        <taxon>Dikarya</taxon>
        <taxon>Ascomycota</taxon>
        <taxon>Pezizomycotina</taxon>
        <taxon>Leotiomycetes</taxon>
        <taxon>Helotiales</taxon>
        <taxon>Sclerotiniaceae</taxon>
        <taxon>Botrytis</taxon>
    </lineage>
</organism>
<reference evidence="1 2" key="1">
    <citation type="submission" date="2017-12" db="EMBL/GenBank/DDBJ databases">
        <title>Comparative genomics of Botrytis spp.</title>
        <authorList>
            <person name="Valero-Jimenez C.A."/>
            <person name="Tapia P."/>
            <person name="Veloso J."/>
            <person name="Silva-Moreno E."/>
            <person name="Staats M."/>
            <person name="Valdes J.H."/>
            <person name="Van Kan J.A.L."/>
        </authorList>
    </citation>
    <scope>NUCLEOTIDE SEQUENCE [LARGE SCALE GENOMIC DNA]</scope>
    <source>
        <strain evidence="1 2">MUCL3349</strain>
    </source>
</reference>
<sequence>MKGQTFRQNIEPLIARGIFAIRNMVEAKSYEQIREAYTQDYPEHSSHLLDHWLRNSTDGSGEDEWDWVEDYPKEDNDKFIKKPVWYDDDDDKGSEHVWR</sequence>
<dbReference type="AlphaFoldDB" id="A0A4Z1KCJ8"/>
<dbReference type="Proteomes" id="UP000297280">
    <property type="component" value="Unassembled WGS sequence"/>
</dbReference>
<accession>A0A4Z1KCJ8</accession>
<evidence type="ECO:0000313" key="2">
    <source>
        <dbReference type="Proteomes" id="UP000297280"/>
    </source>
</evidence>
<proteinExistence type="predicted"/>
<dbReference type="EMBL" id="PQXO01000578">
    <property type="protein sequence ID" value="TGO83891.1"/>
    <property type="molecule type" value="Genomic_DNA"/>
</dbReference>
<evidence type="ECO:0000313" key="1">
    <source>
        <dbReference type="EMBL" id="TGO83891.1"/>
    </source>
</evidence>
<keyword evidence="2" id="KW-1185">Reference proteome</keyword>
<name>A0A4Z1KCJ8_9HELO</name>
<gene>
    <name evidence="1" type="ORF">BPOR_0579g00100</name>
</gene>